<proteinExistence type="predicted"/>
<dbReference type="Proteomes" id="UP000178953">
    <property type="component" value="Unassembled WGS sequence"/>
</dbReference>
<feature type="transmembrane region" description="Helical" evidence="1">
    <location>
        <begin position="7"/>
        <end position="28"/>
    </location>
</feature>
<protein>
    <submittedName>
        <fullName evidence="2">Uncharacterized protein</fullName>
    </submittedName>
</protein>
<reference evidence="2 3" key="1">
    <citation type="submission" date="2016-09" db="EMBL/GenBank/DDBJ databases">
        <title>genome sequence of Mycobacterium sp. 739 SCH.</title>
        <authorList>
            <person name="Greninger A.L."/>
            <person name="Qin X."/>
            <person name="Jerome K."/>
            <person name="Vora S."/>
            <person name="Quinn K."/>
        </authorList>
    </citation>
    <scope>NUCLEOTIDE SEQUENCE [LARGE SCALE GENOMIC DNA]</scope>
    <source>
        <strain evidence="2 3">SCH</strain>
    </source>
</reference>
<accession>A0A1E8Q6N6</accession>
<dbReference type="OrthoDB" id="4734645at2"/>
<organism evidence="2 3">
    <name type="scientific">Mycolicibacterium grossiae</name>
    <dbReference type="NCBI Taxonomy" id="1552759"/>
    <lineage>
        <taxon>Bacteria</taxon>
        <taxon>Bacillati</taxon>
        <taxon>Actinomycetota</taxon>
        <taxon>Actinomycetes</taxon>
        <taxon>Mycobacteriales</taxon>
        <taxon>Mycobacteriaceae</taxon>
        <taxon>Mycolicibacterium</taxon>
    </lineage>
</organism>
<sequence>MTLDRRWWIAIGVAVTALVVVVVSRTFFSGPSEECRPVRDILAFNDQQNEHIASRIEGNEGLPTPADDLAYQAWADGLAERAHNVTSPELAALSTDLAILADEFTRSLPTLRAQAESRAPGAPTPPEVYQLEAVNARIADKLSRLHDACS</sequence>
<dbReference type="RefSeq" id="WP_070353342.1">
    <property type="nucleotide sequence ID" value="NZ_CP043474.1"/>
</dbReference>
<gene>
    <name evidence="2" type="ORF">BEL07_12060</name>
</gene>
<dbReference type="AlphaFoldDB" id="A0A1E8Q6N6"/>
<dbReference type="EMBL" id="MCHX01000024">
    <property type="protein sequence ID" value="OFJ53484.1"/>
    <property type="molecule type" value="Genomic_DNA"/>
</dbReference>
<name>A0A1E8Q6N6_9MYCO</name>
<evidence type="ECO:0000256" key="1">
    <source>
        <dbReference type="SAM" id="Phobius"/>
    </source>
</evidence>
<keyword evidence="1" id="KW-0472">Membrane</keyword>
<evidence type="ECO:0000313" key="3">
    <source>
        <dbReference type="Proteomes" id="UP000178953"/>
    </source>
</evidence>
<keyword evidence="1" id="KW-0812">Transmembrane</keyword>
<keyword evidence="3" id="KW-1185">Reference proteome</keyword>
<comment type="caution">
    <text evidence="2">The sequence shown here is derived from an EMBL/GenBank/DDBJ whole genome shotgun (WGS) entry which is preliminary data.</text>
</comment>
<keyword evidence="1" id="KW-1133">Transmembrane helix</keyword>
<evidence type="ECO:0000313" key="2">
    <source>
        <dbReference type="EMBL" id="OFJ53484.1"/>
    </source>
</evidence>